<dbReference type="Gene3D" id="3.30.1540.10">
    <property type="entry name" value="formyl-coa transferase, domain 3"/>
    <property type="match status" value="1"/>
</dbReference>
<dbReference type="InterPro" id="IPR003673">
    <property type="entry name" value="CoA-Trfase_fam_III"/>
</dbReference>
<feature type="region of interest" description="Disordered" evidence="1">
    <location>
        <begin position="336"/>
        <end position="358"/>
    </location>
</feature>
<dbReference type="AlphaFoldDB" id="A0A9X2HPT1"/>
<dbReference type="InterPro" id="IPR044855">
    <property type="entry name" value="CoA-Trfase_III_dom3_sf"/>
</dbReference>
<dbReference type="GO" id="GO:0016740">
    <property type="term" value="F:transferase activity"/>
    <property type="evidence" value="ECO:0007669"/>
    <property type="project" value="UniProtKB-KW"/>
</dbReference>
<reference evidence="2" key="1">
    <citation type="submission" date="2022-05" db="EMBL/GenBank/DDBJ databases">
        <title>Sphingomonas sp. strain MG17 Genome sequencing and assembly.</title>
        <authorList>
            <person name="Kim I."/>
        </authorList>
    </citation>
    <scope>NUCLEOTIDE SEQUENCE</scope>
    <source>
        <strain evidence="2">MG17</strain>
    </source>
</reference>
<proteinExistence type="predicted"/>
<keyword evidence="3" id="KW-1185">Reference proteome</keyword>
<evidence type="ECO:0000256" key="1">
    <source>
        <dbReference type="SAM" id="MobiDB-lite"/>
    </source>
</evidence>
<dbReference type="Gene3D" id="3.40.50.10540">
    <property type="entry name" value="Crotonobetainyl-coa:carnitine coa-transferase, domain 1"/>
    <property type="match status" value="1"/>
</dbReference>
<dbReference type="SUPFAM" id="SSF89796">
    <property type="entry name" value="CoA-transferase family III (CaiB/BaiF)"/>
    <property type="match status" value="1"/>
</dbReference>
<keyword evidence="2" id="KW-0808">Transferase</keyword>
<organism evidence="2 3">
    <name type="scientific">Sphingomonas tagetis</name>
    <dbReference type="NCBI Taxonomy" id="2949092"/>
    <lineage>
        <taxon>Bacteria</taxon>
        <taxon>Pseudomonadati</taxon>
        <taxon>Pseudomonadota</taxon>
        <taxon>Alphaproteobacteria</taxon>
        <taxon>Sphingomonadales</taxon>
        <taxon>Sphingomonadaceae</taxon>
        <taxon>Sphingomonas</taxon>
    </lineage>
</organism>
<gene>
    <name evidence="2" type="ORF">M9978_07695</name>
</gene>
<sequence>MGPLKGIKIVEIGGVGPGPFGCMLLGDMGAEIVRIDKVVDDFRIDGDMDQAFNVWSRGRKSIRLDLRTPEGVEVVTRMIRDADAVVEGFRPGVMERLGLGPDDCLAMNPRLVYGRITGWGQSGPLATAAGHDINYIALSGALDAIGPPGEPPVPPLNLVGDLGGGGMLLAYGVVCALVERMTSGKGQVIDAAMIDGIGALMALFHGLQAAGQWSDRRGDNMIDGGTPWYGVYETADGRHVTIGALEPKFYARLMELLELTGEKALPPRADRTNWPAIRERLTAVFRTRTRDQWCRLLEGTDTCFAPVLTMAEAAAHPHCVDRDMFVRLDGVVQPRPAPRFSRSGHGALKPPPRLGSDTDTILQTLGYTAAEASALRERGAVA</sequence>
<evidence type="ECO:0000313" key="2">
    <source>
        <dbReference type="EMBL" id="MCP3730310.1"/>
    </source>
</evidence>
<dbReference type="RefSeq" id="WP_254292429.1">
    <property type="nucleotide sequence ID" value="NZ_JAMLDX010000004.1"/>
</dbReference>
<protein>
    <submittedName>
        <fullName evidence="2">CoA transferase</fullName>
    </submittedName>
</protein>
<dbReference type="PANTHER" id="PTHR48228:SF5">
    <property type="entry name" value="ALPHA-METHYLACYL-COA RACEMASE"/>
    <property type="match status" value="1"/>
</dbReference>
<dbReference type="PANTHER" id="PTHR48228">
    <property type="entry name" value="SUCCINYL-COA--D-CITRAMALATE COA-TRANSFERASE"/>
    <property type="match status" value="1"/>
</dbReference>
<comment type="caution">
    <text evidence="2">The sequence shown here is derived from an EMBL/GenBank/DDBJ whole genome shotgun (WGS) entry which is preliminary data.</text>
</comment>
<dbReference type="Proteomes" id="UP001139451">
    <property type="component" value="Unassembled WGS sequence"/>
</dbReference>
<dbReference type="Pfam" id="PF02515">
    <property type="entry name" value="CoA_transf_3"/>
    <property type="match status" value="1"/>
</dbReference>
<accession>A0A9X2HPT1</accession>
<dbReference type="InterPro" id="IPR023606">
    <property type="entry name" value="CoA-Trfase_III_dom_1_sf"/>
</dbReference>
<dbReference type="EMBL" id="JAMLDX010000004">
    <property type="protein sequence ID" value="MCP3730310.1"/>
    <property type="molecule type" value="Genomic_DNA"/>
</dbReference>
<name>A0A9X2HPT1_9SPHN</name>
<dbReference type="InterPro" id="IPR050509">
    <property type="entry name" value="CoA-transferase_III"/>
</dbReference>
<evidence type="ECO:0000313" key="3">
    <source>
        <dbReference type="Proteomes" id="UP001139451"/>
    </source>
</evidence>